<dbReference type="EMBL" id="JAHQIW010000472">
    <property type="protein sequence ID" value="KAJ1348289.1"/>
    <property type="molecule type" value="Genomic_DNA"/>
</dbReference>
<comment type="caution">
    <text evidence="1">The sequence shown here is derived from an EMBL/GenBank/DDBJ whole genome shotgun (WGS) entry which is preliminary data.</text>
</comment>
<name>A0AAD5MIJ6_PARTN</name>
<reference evidence="1" key="1">
    <citation type="submission" date="2021-06" db="EMBL/GenBank/DDBJ databases">
        <title>Parelaphostrongylus tenuis whole genome reference sequence.</title>
        <authorList>
            <person name="Garwood T.J."/>
            <person name="Larsen P.A."/>
            <person name="Fountain-Jones N.M."/>
            <person name="Garbe J.R."/>
            <person name="Macchietto M.G."/>
            <person name="Kania S.A."/>
            <person name="Gerhold R.W."/>
            <person name="Richards J.E."/>
            <person name="Wolf T.M."/>
        </authorList>
    </citation>
    <scope>NUCLEOTIDE SEQUENCE</scope>
    <source>
        <strain evidence="1">MNPRO001-30</strain>
        <tissue evidence="1">Meninges</tissue>
    </source>
</reference>
<accession>A0AAD5MIJ6</accession>
<dbReference type="Proteomes" id="UP001196413">
    <property type="component" value="Unassembled WGS sequence"/>
</dbReference>
<sequence>MMKLHLFKNLYTILELFMYSTQNFGTGERHVSRNKGIREHSAGAVGMPKTAAQSVCVLASDMVEAMNHVGDFFGSLYNRTAVHAILDENGAVLGRSELYATEGVFQQAAHSEESSSNSPVHMPDLPERKKIEFSKEDIESKGLYSFFSSLSVITSCFFFKFASLNYIELYRTFFSTTYL</sequence>
<organism evidence="1 2">
    <name type="scientific">Parelaphostrongylus tenuis</name>
    <name type="common">Meningeal worm</name>
    <dbReference type="NCBI Taxonomy" id="148309"/>
    <lineage>
        <taxon>Eukaryota</taxon>
        <taxon>Metazoa</taxon>
        <taxon>Ecdysozoa</taxon>
        <taxon>Nematoda</taxon>
        <taxon>Chromadorea</taxon>
        <taxon>Rhabditida</taxon>
        <taxon>Rhabditina</taxon>
        <taxon>Rhabditomorpha</taxon>
        <taxon>Strongyloidea</taxon>
        <taxon>Metastrongylidae</taxon>
        <taxon>Parelaphostrongylus</taxon>
    </lineage>
</organism>
<gene>
    <name evidence="1" type="ORF">KIN20_003554</name>
</gene>
<keyword evidence="2" id="KW-1185">Reference proteome</keyword>
<proteinExistence type="predicted"/>
<protein>
    <submittedName>
        <fullName evidence="1">Uncharacterized protein</fullName>
    </submittedName>
</protein>
<evidence type="ECO:0000313" key="1">
    <source>
        <dbReference type="EMBL" id="KAJ1348289.1"/>
    </source>
</evidence>
<dbReference type="AlphaFoldDB" id="A0AAD5MIJ6"/>
<evidence type="ECO:0000313" key="2">
    <source>
        <dbReference type="Proteomes" id="UP001196413"/>
    </source>
</evidence>